<feature type="compositionally biased region" description="Basic residues" evidence="1">
    <location>
        <begin position="229"/>
        <end position="242"/>
    </location>
</feature>
<dbReference type="EMBL" id="FNIA01000023">
    <property type="protein sequence ID" value="SDN25665.1"/>
    <property type="molecule type" value="Genomic_DNA"/>
</dbReference>
<feature type="compositionally biased region" description="Gly residues" evidence="1">
    <location>
        <begin position="10"/>
        <end position="21"/>
    </location>
</feature>
<protein>
    <submittedName>
        <fullName evidence="2">Uncharacterized protein</fullName>
    </submittedName>
</protein>
<feature type="compositionally biased region" description="Low complexity" evidence="1">
    <location>
        <begin position="70"/>
        <end position="150"/>
    </location>
</feature>
<feature type="compositionally biased region" description="Low complexity" evidence="1">
    <location>
        <begin position="243"/>
        <end position="276"/>
    </location>
</feature>
<feature type="region of interest" description="Disordered" evidence="1">
    <location>
        <begin position="1"/>
        <end position="276"/>
    </location>
</feature>
<dbReference type="AlphaFoldDB" id="A0A1G9ZX27"/>
<evidence type="ECO:0000313" key="2">
    <source>
        <dbReference type="EMBL" id="SDN25665.1"/>
    </source>
</evidence>
<sequence>MTVGRRPPRTGGGQVGTGRRGGAAPTTGRTSRSDGHGVDPLTVGTGRGTSGRTLAAAGPTHGPSEAGRLTGAAAATTGDDSPTGDPRASGATTGTLPTTAVPLTTAPVVGSGETTAVVTTAAATTTVEGETAVPTATRARTTPGRAAATRSRPRARVSGTHATSRLAATSGVTSAPTGGRHRPVVATRRPTAEANAGHHPVRRRALAGRRRERSPRSTTGGQRANTVPRRARDRVTATRHVRTAAAGRTSGRRPAVWRTRGATTQTRGGRTASAPT</sequence>
<keyword evidence="3" id="KW-1185">Reference proteome</keyword>
<feature type="compositionally biased region" description="Basic residues" evidence="1">
    <location>
        <begin position="199"/>
        <end position="213"/>
    </location>
</feature>
<proteinExistence type="predicted"/>
<feature type="compositionally biased region" description="Polar residues" evidence="1">
    <location>
        <begin position="160"/>
        <end position="176"/>
    </location>
</feature>
<dbReference type="Proteomes" id="UP000199370">
    <property type="component" value="Unassembled WGS sequence"/>
</dbReference>
<gene>
    <name evidence="2" type="ORF">SAMN05192554_12312</name>
</gene>
<evidence type="ECO:0000256" key="1">
    <source>
        <dbReference type="SAM" id="MobiDB-lite"/>
    </source>
</evidence>
<organism evidence="2 3">
    <name type="scientific">Haloarchaeobius iranensis</name>
    <dbReference type="NCBI Taxonomy" id="996166"/>
    <lineage>
        <taxon>Archaea</taxon>
        <taxon>Methanobacteriati</taxon>
        <taxon>Methanobacteriota</taxon>
        <taxon>Stenosarchaea group</taxon>
        <taxon>Halobacteria</taxon>
        <taxon>Halobacteriales</taxon>
        <taxon>Halorubellaceae</taxon>
        <taxon>Haloarchaeobius</taxon>
    </lineage>
</organism>
<evidence type="ECO:0000313" key="3">
    <source>
        <dbReference type="Proteomes" id="UP000199370"/>
    </source>
</evidence>
<reference evidence="2 3" key="1">
    <citation type="submission" date="2016-10" db="EMBL/GenBank/DDBJ databases">
        <authorList>
            <person name="de Groot N.N."/>
        </authorList>
    </citation>
    <scope>NUCLEOTIDE SEQUENCE [LARGE SCALE GENOMIC DNA]</scope>
    <source>
        <strain evidence="3">EB21,IBRC-M 10013,KCTC 4048</strain>
    </source>
</reference>
<dbReference type="STRING" id="996166.SAMN05192554_12312"/>
<accession>A0A1G9ZX27</accession>
<name>A0A1G9ZX27_9EURY</name>